<dbReference type="PRINTS" id="PR00420">
    <property type="entry name" value="RNGMNOXGNASE"/>
</dbReference>
<sequence>MSKSGKADLRYEAANVDVLIAGAGPAGALAARHLALAGRLVLIVDRLRPASPRLGETLPGAGVRLLVRQGLGSVAEAGAHHTPVGGSLTVWGSPHAMPSDALRDPYGPGLRLDRAQFDAALRSACRAAGCSWWTASLQHLQRDESGWRIGLDDGRYVRTRVVIDATGRAARVARRLGVSQQRTSELVAVYRIAHPTTNTDLSRTVIEATPDGWIYAGRLADGRWAVGYHTLPKTAVQVRQSSDLWAATLSAAPYLRDCLGPIVWAEPGIAREAGGIGLSVPYGDGWLAVGDAALAFDPIAGQGLFNALRTGLAAAEALLAATPSALSAYGAELARVAAIYAGRRAALYQAETRWADRPFWQAQQQAAILAAAPAVG</sequence>
<proteinExistence type="predicted"/>
<dbReference type="PANTHER" id="PTHR43747:SF1">
    <property type="entry name" value="SLR1998 PROTEIN"/>
    <property type="match status" value="1"/>
</dbReference>
<keyword evidence="3" id="KW-1185">Reference proteome</keyword>
<dbReference type="EMBL" id="NOXS01000006">
    <property type="protein sequence ID" value="OYQ22710.1"/>
    <property type="molecule type" value="Genomic_DNA"/>
</dbReference>
<organism evidence="2 3">
    <name type="scientific">Elstera cyanobacteriorum</name>
    <dbReference type="NCBI Taxonomy" id="2022747"/>
    <lineage>
        <taxon>Bacteria</taxon>
        <taxon>Pseudomonadati</taxon>
        <taxon>Pseudomonadota</taxon>
        <taxon>Alphaproteobacteria</taxon>
        <taxon>Rhodospirillales</taxon>
        <taxon>Rhodospirillaceae</taxon>
        <taxon>Elstera</taxon>
    </lineage>
</organism>
<dbReference type="InterPro" id="IPR050816">
    <property type="entry name" value="Flavin-dep_Halogenase_NPB"/>
</dbReference>
<dbReference type="Pfam" id="PF01494">
    <property type="entry name" value="FAD_binding_3"/>
    <property type="match status" value="1"/>
</dbReference>
<accession>A0A255Y2I9</accession>
<reference evidence="2 3" key="1">
    <citation type="submission" date="2017-07" db="EMBL/GenBank/DDBJ databases">
        <title>Elstera cyanobacteriorum sp. nov., a novel bacterium isolated from cyanobacterial aggregates in a eutrophic lake.</title>
        <authorList>
            <person name="Cai H."/>
        </authorList>
    </citation>
    <scope>NUCLEOTIDE SEQUENCE [LARGE SCALE GENOMIC DNA]</scope>
    <source>
        <strain evidence="2 3">TH019</strain>
    </source>
</reference>
<dbReference type="RefSeq" id="WP_094406503.1">
    <property type="nucleotide sequence ID" value="NZ_BMJZ01000018.1"/>
</dbReference>
<dbReference type="InterPro" id="IPR002938">
    <property type="entry name" value="FAD-bd"/>
</dbReference>
<dbReference type="PANTHER" id="PTHR43747">
    <property type="entry name" value="FAD-BINDING PROTEIN"/>
    <property type="match status" value="1"/>
</dbReference>
<dbReference type="GO" id="GO:0071949">
    <property type="term" value="F:FAD binding"/>
    <property type="evidence" value="ECO:0007669"/>
    <property type="project" value="InterPro"/>
</dbReference>
<dbReference type="Proteomes" id="UP000216361">
    <property type="component" value="Unassembled WGS sequence"/>
</dbReference>
<protein>
    <recommendedName>
        <fullName evidence="1">FAD-binding domain-containing protein</fullName>
    </recommendedName>
</protein>
<gene>
    <name evidence="2" type="ORF">CHR90_00125</name>
</gene>
<evidence type="ECO:0000313" key="2">
    <source>
        <dbReference type="EMBL" id="OYQ22710.1"/>
    </source>
</evidence>
<name>A0A255Y2I9_9PROT</name>
<dbReference type="SUPFAM" id="SSF51905">
    <property type="entry name" value="FAD/NAD(P)-binding domain"/>
    <property type="match status" value="1"/>
</dbReference>
<comment type="caution">
    <text evidence="2">The sequence shown here is derived from an EMBL/GenBank/DDBJ whole genome shotgun (WGS) entry which is preliminary data.</text>
</comment>
<evidence type="ECO:0000259" key="1">
    <source>
        <dbReference type="Pfam" id="PF01494"/>
    </source>
</evidence>
<feature type="domain" description="FAD-binding" evidence="1">
    <location>
        <begin position="16"/>
        <end position="207"/>
    </location>
</feature>
<dbReference type="Gene3D" id="3.50.50.60">
    <property type="entry name" value="FAD/NAD(P)-binding domain"/>
    <property type="match status" value="1"/>
</dbReference>
<evidence type="ECO:0000313" key="3">
    <source>
        <dbReference type="Proteomes" id="UP000216361"/>
    </source>
</evidence>
<dbReference type="AlphaFoldDB" id="A0A255Y2I9"/>
<dbReference type="Gene3D" id="3.30.9.100">
    <property type="match status" value="1"/>
</dbReference>
<dbReference type="InterPro" id="IPR036188">
    <property type="entry name" value="FAD/NAD-bd_sf"/>
</dbReference>